<accession>I4Z2C0</accession>
<reference evidence="2 3" key="1">
    <citation type="submission" date="2012-02" db="EMBL/GenBank/DDBJ databases">
        <title>Improved High-Quality Draft sequence of Microvirga sp. WSM3557.</title>
        <authorList>
            <consortium name="US DOE Joint Genome Institute"/>
            <person name="Lucas S."/>
            <person name="Han J."/>
            <person name="Lapidus A."/>
            <person name="Cheng J.-F."/>
            <person name="Goodwin L."/>
            <person name="Pitluck S."/>
            <person name="Peters L."/>
            <person name="Zhang X."/>
            <person name="Detter J.C."/>
            <person name="Han C."/>
            <person name="Tapia R."/>
            <person name="Land M."/>
            <person name="Hauser L."/>
            <person name="Kyrpides N."/>
            <person name="Ivanova N."/>
            <person name="Pagani I."/>
            <person name="Brau L."/>
            <person name="Yates R."/>
            <person name="O'Hara G."/>
            <person name="Rui T."/>
            <person name="Howieson J."/>
            <person name="Reeve W."/>
            <person name="Woyke T."/>
        </authorList>
    </citation>
    <scope>NUCLEOTIDE SEQUENCE [LARGE SCALE GENOMIC DNA]</scope>
    <source>
        <strain evidence="2 3">WSM3557</strain>
    </source>
</reference>
<dbReference type="RefSeq" id="WP_009489551.1">
    <property type="nucleotide sequence ID" value="NZ_CP141049.1"/>
</dbReference>
<dbReference type="EMBL" id="JH660638">
    <property type="protein sequence ID" value="EIM30362.1"/>
    <property type="molecule type" value="Genomic_DNA"/>
</dbReference>
<keyword evidence="1" id="KW-1133">Transmembrane helix</keyword>
<evidence type="ECO:0000313" key="3">
    <source>
        <dbReference type="Proteomes" id="UP000003947"/>
    </source>
</evidence>
<feature type="transmembrane region" description="Helical" evidence="1">
    <location>
        <begin position="128"/>
        <end position="149"/>
    </location>
</feature>
<sequence precursor="true">MISPPTRAFWTVICSGFGFVILTVMARASWDVFWIDVVQQNPNRSQAHALLLIPFLGIVVGLGIALVQLSGALVTAAAITAALVRRLGQAPIWTVPLLVPVCGLVIYGQDALLGYPFSLDGPDAFTPVHRTLMMFATLLPALIGSWCVLRYRAKRTSSSTLIA</sequence>
<evidence type="ECO:0000313" key="2">
    <source>
        <dbReference type="EMBL" id="EIM30362.1"/>
    </source>
</evidence>
<keyword evidence="1" id="KW-0812">Transmembrane</keyword>
<dbReference type="AlphaFoldDB" id="I4Z2C0"/>
<keyword evidence="1" id="KW-0472">Membrane</keyword>
<dbReference type="STRING" id="864069.MicloDRAFT_00009120"/>
<feature type="transmembrane region" description="Helical" evidence="1">
    <location>
        <begin position="7"/>
        <end position="30"/>
    </location>
</feature>
<protein>
    <submittedName>
        <fullName evidence="2">Uncharacterized protein</fullName>
    </submittedName>
</protein>
<evidence type="ECO:0000256" key="1">
    <source>
        <dbReference type="SAM" id="Phobius"/>
    </source>
</evidence>
<keyword evidence="3" id="KW-1185">Reference proteome</keyword>
<feature type="transmembrane region" description="Helical" evidence="1">
    <location>
        <begin position="50"/>
        <end position="83"/>
    </location>
</feature>
<name>I4Z2C0_9HYPH</name>
<proteinExistence type="predicted"/>
<dbReference type="Proteomes" id="UP000003947">
    <property type="component" value="Unassembled WGS sequence"/>
</dbReference>
<organism evidence="2 3">
    <name type="scientific">Microvirga lotononidis</name>
    <dbReference type="NCBI Taxonomy" id="864069"/>
    <lineage>
        <taxon>Bacteria</taxon>
        <taxon>Pseudomonadati</taxon>
        <taxon>Pseudomonadota</taxon>
        <taxon>Alphaproteobacteria</taxon>
        <taxon>Hyphomicrobiales</taxon>
        <taxon>Methylobacteriaceae</taxon>
        <taxon>Microvirga</taxon>
    </lineage>
</organism>
<dbReference type="HOGENOM" id="CLU_1625174_0_0_5"/>
<dbReference type="OrthoDB" id="9901446at2"/>
<feature type="transmembrane region" description="Helical" evidence="1">
    <location>
        <begin position="90"/>
        <end position="108"/>
    </location>
</feature>
<dbReference type="PATRIC" id="fig|864069.3.peg.1015"/>
<gene>
    <name evidence="2" type="ORF">MicloDRAFT_00009120</name>
</gene>